<dbReference type="AlphaFoldDB" id="A0A1C6WX56"/>
<dbReference type="SUPFAM" id="SSF55961">
    <property type="entry name" value="Bet v1-like"/>
    <property type="match status" value="1"/>
</dbReference>
<proteinExistence type="predicted"/>
<dbReference type="Proteomes" id="UP000507536">
    <property type="component" value="Unassembled WGS sequence"/>
</dbReference>
<protein>
    <submittedName>
        <fullName evidence="2">Fam-a protein</fullName>
    </submittedName>
</protein>
<keyword evidence="1" id="KW-0732">Signal</keyword>
<feature type="signal peptide" evidence="1">
    <location>
        <begin position="1"/>
        <end position="24"/>
    </location>
</feature>
<evidence type="ECO:0000256" key="1">
    <source>
        <dbReference type="SAM" id="SignalP"/>
    </source>
</evidence>
<gene>
    <name evidence="2" type="ORF">PCHDS_000559200</name>
</gene>
<organism evidence="2">
    <name type="scientific">Plasmodium chabaudi adami</name>
    <dbReference type="NCBI Taxonomy" id="5826"/>
    <lineage>
        <taxon>Eukaryota</taxon>
        <taxon>Sar</taxon>
        <taxon>Alveolata</taxon>
        <taxon>Apicomplexa</taxon>
        <taxon>Aconoidasida</taxon>
        <taxon>Haemosporida</taxon>
        <taxon>Plasmodiidae</taxon>
        <taxon>Plasmodium</taxon>
        <taxon>Plasmodium (Vinckeia)</taxon>
    </lineage>
</organism>
<accession>A0A1C6WX56</accession>
<dbReference type="InterPro" id="IPR010882">
    <property type="entry name" value="PCEMA1"/>
</dbReference>
<name>A0A1C6WX56_PLACE</name>
<dbReference type="NCBIfam" id="TIGR01599">
    <property type="entry name" value="PYST-A"/>
    <property type="match status" value="1"/>
</dbReference>
<sequence>MKGMPLGLISSIIFSVVLVRVSSCSKPITGYFPLHRKKTKKSHTTTNESVKVKGKGAYDPDLPDLKFIDEFDPMLMEIYKRNQTELDELFISEADGTTVDKVAGFLRRENESKRKRWYIRPYEENYEDMIKDIYAPLKNNYQYNQTNAHKQGCTAVALANAPENQVLNTLHEYAELDEGVASFLGDGENGNEMGGENDEIYEKTKHLLCTNPEETIKASKLMNEAIEHLEYHATDIDNYETWIANNCKYMFFYKKKHKGHTNVEKIQYTVYGSNKYNEVINKLWNPDQAQFLNTISVKRKIVRVYNPNLVIIQQRYKKDSMEREEYFYALVKKAQISKDTTIIVMTSANINDHNPSGKKYKNTIIENANLFTTDIDSEDDIRSGKLKKTFVNIAGSLIQNKSGHVNVTYVESIIFSFIYKHIFIYIFQHHNIRKFKLIKRFISMHNGCFKSLS</sequence>
<dbReference type="InterPro" id="IPR006486">
    <property type="entry name" value="PYST_A"/>
</dbReference>
<reference evidence="2" key="1">
    <citation type="submission" date="2016-08" db="EMBL/GenBank/DDBJ databases">
        <authorList>
            <consortium name="Pathogen Informatics"/>
        </authorList>
    </citation>
    <scope>NUCLEOTIDE SEQUENCE</scope>
    <source>
        <strain evidence="2">DS</strain>
    </source>
</reference>
<dbReference type="Pfam" id="PF07418">
    <property type="entry name" value="PCEMA1"/>
    <property type="match status" value="1"/>
</dbReference>
<dbReference type="EMBL" id="FMIN01000507">
    <property type="protein sequence ID" value="SCL94400.1"/>
    <property type="molecule type" value="Genomic_DNA"/>
</dbReference>
<evidence type="ECO:0000313" key="2">
    <source>
        <dbReference type="EMBL" id="SCL94400.1"/>
    </source>
</evidence>
<feature type="chain" id="PRO_5008750253" evidence="1">
    <location>
        <begin position="25"/>
        <end position="453"/>
    </location>
</feature>